<dbReference type="PANTHER" id="PTHR46481:SF7">
    <property type="entry name" value="ZINC FINGER BED DOMAIN-CONTAINING PROTEIN RICESLEEPER 2-LIKE"/>
    <property type="match status" value="1"/>
</dbReference>
<feature type="domain" description="hAT-like transposase RNase-H fold" evidence="4">
    <location>
        <begin position="363"/>
        <end position="465"/>
    </location>
</feature>
<accession>A0AAW1XQV5</accession>
<dbReference type="SUPFAM" id="SSF140996">
    <property type="entry name" value="Hermes dimerisation domain"/>
    <property type="match status" value="1"/>
</dbReference>
<dbReference type="SUPFAM" id="SSF53098">
    <property type="entry name" value="Ribonuclease H-like"/>
    <property type="match status" value="1"/>
</dbReference>
<feature type="compositionally biased region" description="Polar residues" evidence="2">
    <location>
        <begin position="22"/>
        <end position="37"/>
    </location>
</feature>
<evidence type="ECO:0000313" key="5">
    <source>
        <dbReference type="EMBL" id="KAK9938949.1"/>
    </source>
</evidence>
<evidence type="ECO:0000313" key="6">
    <source>
        <dbReference type="Proteomes" id="UP001457282"/>
    </source>
</evidence>
<keyword evidence="1" id="KW-0238">DNA-binding</keyword>
<dbReference type="Gene3D" id="1.10.10.1070">
    <property type="entry name" value="Zinc finger, BED domain-containing"/>
    <property type="match status" value="1"/>
</dbReference>
<dbReference type="InterPro" id="IPR008906">
    <property type="entry name" value="HATC_C_dom"/>
</dbReference>
<dbReference type="Pfam" id="PF05699">
    <property type="entry name" value="Dimer_Tnp_hAT"/>
    <property type="match status" value="1"/>
</dbReference>
<feature type="domain" description="HAT C-terminal dimerisation" evidence="3">
    <location>
        <begin position="516"/>
        <end position="599"/>
    </location>
</feature>
<name>A0AAW1XQV5_RUBAR</name>
<evidence type="ECO:0000256" key="2">
    <source>
        <dbReference type="SAM" id="MobiDB-lite"/>
    </source>
</evidence>
<evidence type="ECO:0008006" key="7">
    <source>
        <dbReference type="Google" id="ProtNLM"/>
    </source>
</evidence>
<gene>
    <name evidence="5" type="ORF">M0R45_015660</name>
</gene>
<dbReference type="GO" id="GO:0003677">
    <property type="term" value="F:DNA binding"/>
    <property type="evidence" value="ECO:0007669"/>
    <property type="project" value="UniProtKB-KW"/>
</dbReference>
<dbReference type="PANTHER" id="PTHR46481">
    <property type="entry name" value="ZINC FINGER BED DOMAIN-CONTAINING PROTEIN 4"/>
    <property type="match status" value="1"/>
</dbReference>
<sequence>MAAASRSQGESTSPSIPSITSALVTANPNSTPTGNQVPNTNPNLNPDLNPNPDHPSVQDIHDQVNSKTNGTSSMWAHGRKCQPCPLYEKPEDKGQTTLNRDNVSGGVGFHAFNQNRCDEKCVKMIIRDELPFKHVEGVGFKEFIQELQPRYKQPSRKVIARGVWEMYQTEKAKLLNHFTTHNTRWGLNRIFTITVDNASSNDITITYMKRRLKQMSFRGNFLHLRCACHNINLIVKDGIEELHDGIEAIWNCVKFVRSSSSRLDKFREFSVLEQLNKNANIPLDVITRWNNTYLMLAAALKYEKVFDRMNDEDRSFQQYFDDADNRGKKRVGPPVEQDWRNAEAFVHFLKQFYEATLKLSAWKKVTTNILFPTMIKLKTEINRKIMDRSNPVLQRVATSMQLKFDKYWGTFQQMNHIIVVANILDPRWKLQYQRMGFAKVGMEPDLVVQIGSEIKNILMMMYEEYKSYDSYAQAATSDGVAPMEGLVFEEIDDGEELMADMMKERLDEQRDMVLNEVDRYLNDKYVHPLTKGFDVAEWWRVNGNLYPILSKLAKDIFAIPCSTVASENAFSLGKRVVDPFRSSLNPHMVEALVCTSDWLRAEQPNFYKEPTQDELEMYQALEEIERGNLLPFSA</sequence>
<dbReference type="AlphaFoldDB" id="A0AAW1XQV5"/>
<dbReference type="Proteomes" id="UP001457282">
    <property type="component" value="Unassembled WGS sequence"/>
</dbReference>
<dbReference type="GO" id="GO:0046983">
    <property type="term" value="F:protein dimerization activity"/>
    <property type="evidence" value="ECO:0007669"/>
    <property type="project" value="InterPro"/>
</dbReference>
<protein>
    <recommendedName>
        <fullName evidence="7">Zinc finger BED domain-containing protein RICESLEEPER 2-like</fullName>
    </recommendedName>
</protein>
<feature type="compositionally biased region" description="Low complexity" evidence="2">
    <location>
        <begin position="38"/>
        <end position="55"/>
    </location>
</feature>
<dbReference type="InterPro" id="IPR025525">
    <property type="entry name" value="hAT-like_transposase_RNase-H"/>
</dbReference>
<comment type="caution">
    <text evidence="5">The sequence shown here is derived from an EMBL/GenBank/DDBJ whole genome shotgun (WGS) entry which is preliminary data.</text>
</comment>
<evidence type="ECO:0000259" key="3">
    <source>
        <dbReference type="Pfam" id="PF05699"/>
    </source>
</evidence>
<dbReference type="InterPro" id="IPR052035">
    <property type="entry name" value="ZnF_BED_domain_contain"/>
</dbReference>
<feature type="compositionally biased region" description="Polar residues" evidence="2">
    <location>
        <begin position="65"/>
        <end position="74"/>
    </location>
</feature>
<evidence type="ECO:0000256" key="1">
    <source>
        <dbReference type="ARBA" id="ARBA00023125"/>
    </source>
</evidence>
<keyword evidence="6" id="KW-1185">Reference proteome</keyword>
<feature type="region of interest" description="Disordered" evidence="2">
    <location>
        <begin position="1"/>
        <end position="79"/>
    </location>
</feature>
<evidence type="ECO:0000259" key="4">
    <source>
        <dbReference type="Pfam" id="PF14372"/>
    </source>
</evidence>
<dbReference type="GO" id="GO:0008270">
    <property type="term" value="F:zinc ion binding"/>
    <property type="evidence" value="ECO:0007669"/>
    <property type="project" value="UniProtKB-KW"/>
</dbReference>
<proteinExistence type="predicted"/>
<organism evidence="5 6">
    <name type="scientific">Rubus argutus</name>
    <name type="common">Southern blackberry</name>
    <dbReference type="NCBI Taxonomy" id="59490"/>
    <lineage>
        <taxon>Eukaryota</taxon>
        <taxon>Viridiplantae</taxon>
        <taxon>Streptophyta</taxon>
        <taxon>Embryophyta</taxon>
        <taxon>Tracheophyta</taxon>
        <taxon>Spermatophyta</taxon>
        <taxon>Magnoliopsida</taxon>
        <taxon>eudicotyledons</taxon>
        <taxon>Gunneridae</taxon>
        <taxon>Pentapetalae</taxon>
        <taxon>rosids</taxon>
        <taxon>fabids</taxon>
        <taxon>Rosales</taxon>
        <taxon>Rosaceae</taxon>
        <taxon>Rosoideae</taxon>
        <taxon>Rosoideae incertae sedis</taxon>
        <taxon>Rubus</taxon>
    </lineage>
</organism>
<dbReference type="Pfam" id="PF14372">
    <property type="entry name" value="hAT-like_RNase-H"/>
    <property type="match status" value="1"/>
</dbReference>
<dbReference type="InterPro" id="IPR012337">
    <property type="entry name" value="RNaseH-like_sf"/>
</dbReference>
<feature type="compositionally biased region" description="Polar residues" evidence="2">
    <location>
        <begin position="1"/>
        <end position="10"/>
    </location>
</feature>
<dbReference type="GO" id="GO:0005634">
    <property type="term" value="C:nucleus"/>
    <property type="evidence" value="ECO:0007669"/>
    <property type="project" value="UniProtKB-SubCell"/>
</dbReference>
<feature type="compositionally biased region" description="Low complexity" evidence="2">
    <location>
        <begin position="11"/>
        <end position="21"/>
    </location>
</feature>
<reference evidence="5 6" key="1">
    <citation type="journal article" date="2023" name="G3 (Bethesda)">
        <title>A chromosome-length genome assembly and annotation of blackberry (Rubus argutus, cv. 'Hillquist').</title>
        <authorList>
            <person name="Bruna T."/>
            <person name="Aryal R."/>
            <person name="Dudchenko O."/>
            <person name="Sargent D.J."/>
            <person name="Mead D."/>
            <person name="Buti M."/>
            <person name="Cavallini A."/>
            <person name="Hytonen T."/>
            <person name="Andres J."/>
            <person name="Pham M."/>
            <person name="Weisz D."/>
            <person name="Mascagni F."/>
            <person name="Usai G."/>
            <person name="Natali L."/>
            <person name="Bassil N."/>
            <person name="Fernandez G.E."/>
            <person name="Lomsadze A."/>
            <person name="Armour M."/>
            <person name="Olukolu B."/>
            <person name="Poorten T."/>
            <person name="Britton C."/>
            <person name="Davik J."/>
            <person name="Ashrafi H."/>
            <person name="Aiden E.L."/>
            <person name="Borodovsky M."/>
            <person name="Worthington M."/>
        </authorList>
    </citation>
    <scope>NUCLEOTIDE SEQUENCE [LARGE SCALE GENOMIC DNA]</scope>
    <source>
        <strain evidence="5">PI 553951</strain>
    </source>
</reference>
<dbReference type="EMBL" id="JBEDUW010000003">
    <property type="protein sequence ID" value="KAK9938949.1"/>
    <property type="molecule type" value="Genomic_DNA"/>
</dbReference>